<evidence type="ECO:0000313" key="3">
    <source>
        <dbReference type="Proteomes" id="UP000633943"/>
    </source>
</evidence>
<reference evidence="2 3" key="1">
    <citation type="submission" date="2019-12" db="EMBL/GenBank/DDBJ databases">
        <title>Comparative genomics gives insights into the taxonomy of the Azoarcus-Aromatoleum group and reveals separate origins of nif in the plant-associated Azoarcus and non-plant-associated Aromatoleum sub-groups.</title>
        <authorList>
            <person name="Lafos M."/>
            <person name="Maluk M."/>
            <person name="Batista M."/>
            <person name="Junghare M."/>
            <person name="Carmona M."/>
            <person name="Faoro H."/>
            <person name="Cruz L.M."/>
            <person name="Battistoni F."/>
            <person name="De Souza E."/>
            <person name="Pedrosa F."/>
            <person name="Chen W.-M."/>
            <person name="Poole P.S."/>
            <person name="Dixon R.A."/>
            <person name="James E.K."/>
        </authorList>
    </citation>
    <scope>NUCLEOTIDE SEQUENCE [LARGE SCALE GENOMIC DNA]</scope>
    <source>
        <strain evidence="2 3">PbN1</strain>
    </source>
</reference>
<accession>A0ABX1NS87</accession>
<evidence type="ECO:0000313" key="2">
    <source>
        <dbReference type="EMBL" id="NMG14863.1"/>
    </source>
</evidence>
<keyword evidence="3" id="KW-1185">Reference proteome</keyword>
<dbReference type="EMBL" id="WTVP01000008">
    <property type="protein sequence ID" value="NMG14863.1"/>
    <property type="molecule type" value="Genomic_DNA"/>
</dbReference>
<gene>
    <name evidence="2" type="ORF">GPA24_04745</name>
</gene>
<protein>
    <recommendedName>
        <fullName evidence="4">Cobalt-zinc-cadmium resistance protein</fullName>
    </recommendedName>
</protein>
<proteinExistence type="predicted"/>
<dbReference type="Proteomes" id="UP000633943">
    <property type="component" value="Unassembled WGS sequence"/>
</dbReference>
<feature type="compositionally biased region" description="Basic and acidic residues" evidence="1">
    <location>
        <begin position="48"/>
        <end position="62"/>
    </location>
</feature>
<organism evidence="2 3">
    <name type="scientific">Aromatoleum bremense</name>
    <dbReference type="NCBI Taxonomy" id="76115"/>
    <lineage>
        <taxon>Bacteria</taxon>
        <taxon>Pseudomonadati</taxon>
        <taxon>Pseudomonadota</taxon>
        <taxon>Betaproteobacteria</taxon>
        <taxon>Rhodocyclales</taxon>
        <taxon>Rhodocyclaceae</taxon>
        <taxon>Aromatoleum</taxon>
    </lineage>
</organism>
<evidence type="ECO:0000256" key="1">
    <source>
        <dbReference type="SAM" id="MobiDB-lite"/>
    </source>
</evidence>
<sequence length="120" mass="13211">MRNFVIIFLVFFLPLQWGTTVLAAYCLHEESPAAMQHIGHHAHHREHHGTTLKEDGGQKGKAWDASCSADHEHSHCTHAIVHGSRLPEIFASGTGESPYGTFVPDPPFDGLLRPPQVTLA</sequence>
<evidence type="ECO:0008006" key="4">
    <source>
        <dbReference type="Google" id="ProtNLM"/>
    </source>
</evidence>
<feature type="compositionally biased region" description="Basic residues" evidence="1">
    <location>
        <begin position="38"/>
        <end position="47"/>
    </location>
</feature>
<comment type="caution">
    <text evidence="2">The sequence shown here is derived from an EMBL/GenBank/DDBJ whole genome shotgun (WGS) entry which is preliminary data.</text>
</comment>
<feature type="region of interest" description="Disordered" evidence="1">
    <location>
        <begin position="38"/>
        <end position="64"/>
    </location>
</feature>
<name>A0ABX1NS87_9RHOO</name>